<dbReference type="PANTHER" id="PTHR43433:SF5">
    <property type="entry name" value="AB HYDROLASE-1 DOMAIN-CONTAINING PROTEIN"/>
    <property type="match status" value="1"/>
</dbReference>
<dbReference type="Gene3D" id="3.40.50.1820">
    <property type="entry name" value="alpha/beta hydrolase"/>
    <property type="match status" value="1"/>
</dbReference>
<dbReference type="InterPro" id="IPR029058">
    <property type="entry name" value="AB_hydrolase_fold"/>
</dbReference>
<dbReference type="PANTHER" id="PTHR43433">
    <property type="entry name" value="HYDROLASE, ALPHA/BETA FOLD FAMILY PROTEIN"/>
    <property type="match status" value="1"/>
</dbReference>
<keyword evidence="4" id="KW-1185">Reference proteome</keyword>
<gene>
    <name evidence="3" type="ORF">BKA19_0642</name>
</gene>
<dbReference type="InterPro" id="IPR050471">
    <property type="entry name" value="AB_hydrolase"/>
</dbReference>
<name>A0A4Q7Y519_9ACTN</name>
<dbReference type="AlphaFoldDB" id="A0A4Q7Y519"/>
<evidence type="ECO:0000313" key="3">
    <source>
        <dbReference type="EMBL" id="RZU31005.1"/>
    </source>
</evidence>
<accession>A0A4Q7Y519</accession>
<feature type="compositionally biased region" description="Polar residues" evidence="1">
    <location>
        <begin position="276"/>
        <end position="287"/>
    </location>
</feature>
<evidence type="ECO:0000259" key="2">
    <source>
        <dbReference type="Pfam" id="PF00561"/>
    </source>
</evidence>
<dbReference type="Proteomes" id="UP000292507">
    <property type="component" value="Unassembled WGS sequence"/>
</dbReference>
<dbReference type="RefSeq" id="WP_104528606.1">
    <property type="nucleotide sequence ID" value="NZ_POQT01000015.1"/>
</dbReference>
<dbReference type="InterPro" id="IPR000073">
    <property type="entry name" value="AB_hydrolase_1"/>
</dbReference>
<dbReference type="OrthoDB" id="495620at2"/>
<organism evidence="3 4">
    <name type="scientific">Blastococcus saxobsidens</name>
    <dbReference type="NCBI Taxonomy" id="138336"/>
    <lineage>
        <taxon>Bacteria</taxon>
        <taxon>Bacillati</taxon>
        <taxon>Actinomycetota</taxon>
        <taxon>Actinomycetes</taxon>
        <taxon>Geodermatophilales</taxon>
        <taxon>Geodermatophilaceae</taxon>
        <taxon>Blastococcus</taxon>
    </lineage>
</organism>
<feature type="region of interest" description="Disordered" evidence="1">
    <location>
        <begin position="276"/>
        <end position="295"/>
    </location>
</feature>
<reference evidence="3 4" key="1">
    <citation type="submission" date="2019-02" db="EMBL/GenBank/DDBJ databases">
        <title>Sequencing the genomes of 1000 actinobacteria strains.</title>
        <authorList>
            <person name="Klenk H.-P."/>
        </authorList>
    </citation>
    <scope>NUCLEOTIDE SEQUENCE [LARGE SCALE GENOMIC DNA]</scope>
    <source>
        <strain evidence="3 4">DSM 44509</strain>
    </source>
</reference>
<dbReference type="SUPFAM" id="SSF53474">
    <property type="entry name" value="alpha/beta-Hydrolases"/>
    <property type="match status" value="1"/>
</dbReference>
<dbReference type="Pfam" id="PF00561">
    <property type="entry name" value="Abhydrolase_1"/>
    <property type="match status" value="1"/>
</dbReference>
<proteinExistence type="predicted"/>
<dbReference type="EMBL" id="SHKV01000001">
    <property type="protein sequence ID" value="RZU31005.1"/>
    <property type="molecule type" value="Genomic_DNA"/>
</dbReference>
<comment type="caution">
    <text evidence="3">The sequence shown here is derived from an EMBL/GenBank/DDBJ whole genome shotgun (WGS) entry which is preliminary data.</text>
</comment>
<evidence type="ECO:0000256" key="1">
    <source>
        <dbReference type="SAM" id="MobiDB-lite"/>
    </source>
</evidence>
<protein>
    <submittedName>
        <fullName evidence="3">Pimeloyl-ACP methyl ester carboxylesterase</fullName>
    </submittedName>
</protein>
<dbReference type="GO" id="GO:0003824">
    <property type="term" value="F:catalytic activity"/>
    <property type="evidence" value="ECO:0007669"/>
    <property type="project" value="UniProtKB-ARBA"/>
</dbReference>
<evidence type="ECO:0000313" key="4">
    <source>
        <dbReference type="Proteomes" id="UP000292507"/>
    </source>
</evidence>
<feature type="domain" description="AB hydrolase-1" evidence="2">
    <location>
        <begin position="29"/>
        <end position="259"/>
    </location>
</feature>
<sequence length="295" mass="31477">MNSSVTGSSELTYSLRGEGSPLLLVAGTGYPGSTWHLPDFIDELAGHHTVITFDHRGTGGTPGGDEPFTTRSFAADACALLRTLDLGPAHVVGHSMGGRVGQWMALDAPELVRSLVLAASGSGGSGNPDQPAGLPIGAMTAMIERGYRGYMETHIEATFFTPEYAAEHPDRVRWLVDAFWEHRPTVESYLRHVSARQNHDTSGLLGDIGVPSLVLIGDKDLRRGPTGSHVDQSRFLHAHIPGATLNLLPGLSHGMFWQAPEVVVDALVSWTRQLEGSGPFRSTSPTTGRAGGIEQ</sequence>